<dbReference type="PANTHER" id="PTHR37804:SF1">
    <property type="entry name" value="CDAA REGULATORY PROTEIN CDAR"/>
    <property type="match status" value="1"/>
</dbReference>
<organism evidence="3 4">
    <name type="scientific">Desulfofustis limnaeus</name>
    <dbReference type="NCBI Taxonomy" id="2740163"/>
    <lineage>
        <taxon>Bacteria</taxon>
        <taxon>Pseudomonadati</taxon>
        <taxon>Thermodesulfobacteriota</taxon>
        <taxon>Desulfobulbia</taxon>
        <taxon>Desulfobulbales</taxon>
        <taxon>Desulfocapsaceae</taxon>
        <taxon>Desulfofustis</taxon>
    </lineage>
</organism>
<dbReference type="InterPro" id="IPR053154">
    <property type="entry name" value="c-di-AMP_regulator"/>
</dbReference>
<proteinExistence type="predicted"/>
<dbReference type="Gene3D" id="2.170.120.30">
    <property type="match status" value="1"/>
</dbReference>
<sequence length="328" mass="35826">MKPFSFTYWRRVLATEGLPILISLLLSAVLWYNVGGEQTVDTSVMIPVEVLNLPRELVISNQFKRQLEVTVHGPRSVILGIDQRQISRRVDLANATPGTTVIANDPDSITVPRGVTVLRVQPSTIILSLDKLISKQFAINPVTIGSPAPGYRLENLRMEPNVIIITGPESVLSKHDVLRTREIDLSGINQTTQLQVPLDLDPAIVDLIGETTITADIAVSLEMEQYEYTLPLTHDAGLEVPVKRVKVFADVPKLLLDEGVKLTDILTARLAVDEVNGIGIVRIVQAENLSHPVEILKVEPAVIELPKKPAPAPAPPPAVQTPDEPAKP</sequence>
<dbReference type="InterPro" id="IPR012505">
    <property type="entry name" value="YbbR"/>
</dbReference>
<feature type="compositionally biased region" description="Pro residues" evidence="1">
    <location>
        <begin position="308"/>
        <end position="319"/>
    </location>
</feature>
<feature type="region of interest" description="Disordered" evidence="1">
    <location>
        <begin position="306"/>
        <end position="328"/>
    </location>
</feature>
<name>A0ABM7W7M1_9BACT</name>
<dbReference type="Proteomes" id="UP000830055">
    <property type="component" value="Chromosome"/>
</dbReference>
<evidence type="ECO:0008006" key="5">
    <source>
        <dbReference type="Google" id="ProtNLM"/>
    </source>
</evidence>
<evidence type="ECO:0000313" key="3">
    <source>
        <dbReference type="EMBL" id="BDD86874.1"/>
    </source>
</evidence>
<dbReference type="RefSeq" id="WP_284153944.1">
    <property type="nucleotide sequence ID" value="NZ_AP025516.1"/>
</dbReference>
<keyword evidence="2" id="KW-0472">Membrane</keyword>
<dbReference type="Gene3D" id="2.170.120.40">
    <property type="entry name" value="YbbR-like domain"/>
    <property type="match status" value="1"/>
</dbReference>
<keyword evidence="2" id="KW-0812">Transmembrane</keyword>
<keyword evidence="2" id="KW-1133">Transmembrane helix</keyword>
<accession>A0ABM7W7M1</accession>
<reference evidence="3 4" key="1">
    <citation type="submission" date="2022-01" db="EMBL/GenBank/DDBJ databases">
        <title>Desulfofustis limnae sp. nov., a novel mesophilic sulfate-reducing bacterium isolated from marsh soil.</title>
        <authorList>
            <person name="Watanabe M."/>
            <person name="Takahashi A."/>
            <person name="Kojima H."/>
            <person name="Fukui M."/>
        </authorList>
    </citation>
    <scope>NUCLEOTIDE SEQUENCE [LARGE SCALE GENOMIC DNA]</scope>
    <source>
        <strain evidence="3 4">PPLL</strain>
    </source>
</reference>
<dbReference type="Pfam" id="PF07949">
    <property type="entry name" value="YbbR"/>
    <property type="match status" value="2"/>
</dbReference>
<feature type="transmembrane region" description="Helical" evidence="2">
    <location>
        <begin position="12"/>
        <end position="32"/>
    </location>
</feature>
<protein>
    <recommendedName>
        <fullName evidence="5">YbbR-like domain-containing protein</fullName>
    </recommendedName>
</protein>
<keyword evidence="4" id="KW-1185">Reference proteome</keyword>
<gene>
    <name evidence="3" type="ORF">DPPLL_12390</name>
</gene>
<evidence type="ECO:0000313" key="4">
    <source>
        <dbReference type="Proteomes" id="UP000830055"/>
    </source>
</evidence>
<dbReference type="CDD" id="cd20206">
    <property type="entry name" value="YbbR"/>
    <property type="match status" value="1"/>
</dbReference>
<dbReference type="PANTHER" id="PTHR37804">
    <property type="entry name" value="CDAA REGULATORY PROTEIN CDAR"/>
    <property type="match status" value="1"/>
</dbReference>
<evidence type="ECO:0000256" key="1">
    <source>
        <dbReference type="SAM" id="MobiDB-lite"/>
    </source>
</evidence>
<dbReference type="EMBL" id="AP025516">
    <property type="protein sequence ID" value="BDD86874.1"/>
    <property type="molecule type" value="Genomic_DNA"/>
</dbReference>
<evidence type="ECO:0000256" key="2">
    <source>
        <dbReference type="SAM" id="Phobius"/>
    </source>
</evidence>